<dbReference type="InterPro" id="IPR013785">
    <property type="entry name" value="Aldolase_TIM"/>
</dbReference>
<dbReference type="FunFam" id="3.90.1170.20:FF:000001">
    <property type="entry name" value="Nicotinate-nucleotide diphosphorylase (Carboxylating)"/>
    <property type="match status" value="1"/>
</dbReference>
<comment type="similarity">
    <text evidence="3 12">Belongs to the NadC/ModD family.</text>
</comment>
<sequence>MSQIAILPAPILLEPFLRSWLLEDIGRGDRTTEALFSSDAQVRKAEWTAKEAGIIAGLPVAMKVFQLLSEKTNLVPVVAEGEWCNKGQVVARLEGSIDTLLMGERVALNLVMRLSGIATLTRKYIDKITDLPCKLVDTRKTTPGLRLLEKYATQVGGAVNHRMGLDDAVMIKDNHIAAAGGIKEAIARIRSHIPYPLSIEVETETLDQVAEAVAEGADIIMLDNMPLDMMDRAVQMIRAAHNRIKIEASGNITLETIRTVAETGVDYISSSAPITRSTWLDLSMRINHNSSVKN</sequence>
<dbReference type="SUPFAM" id="SSF51690">
    <property type="entry name" value="Nicotinate/Quinolinate PRTase C-terminal domain-like"/>
    <property type="match status" value="1"/>
</dbReference>
<organism evidence="16 17">
    <name type="scientific">Limnofasciculus baicalensis BBK-W-15</name>
    <dbReference type="NCBI Taxonomy" id="2699891"/>
    <lineage>
        <taxon>Bacteria</taxon>
        <taxon>Bacillati</taxon>
        <taxon>Cyanobacteriota</taxon>
        <taxon>Cyanophyceae</taxon>
        <taxon>Coleofasciculales</taxon>
        <taxon>Coleofasciculaceae</taxon>
        <taxon>Limnofasciculus</taxon>
        <taxon>Limnofasciculus baicalensis</taxon>
    </lineage>
</organism>
<dbReference type="NCBIfam" id="TIGR00078">
    <property type="entry name" value="nadC"/>
    <property type="match status" value="1"/>
</dbReference>
<comment type="subunit">
    <text evidence="4">Hexamer formed by 3 homodimers.</text>
</comment>
<evidence type="ECO:0000256" key="4">
    <source>
        <dbReference type="ARBA" id="ARBA00011218"/>
    </source>
</evidence>
<evidence type="ECO:0000256" key="10">
    <source>
        <dbReference type="ARBA" id="ARBA00047445"/>
    </source>
</evidence>
<evidence type="ECO:0000256" key="8">
    <source>
        <dbReference type="ARBA" id="ARBA00022679"/>
    </source>
</evidence>
<evidence type="ECO:0000256" key="7">
    <source>
        <dbReference type="ARBA" id="ARBA00022676"/>
    </source>
</evidence>
<gene>
    <name evidence="16" type="primary">nadC</name>
    <name evidence="16" type="ORF">NJ959_22220</name>
</gene>
<dbReference type="GO" id="GO:0004514">
    <property type="term" value="F:nicotinate-nucleotide diphosphorylase (carboxylating) activity"/>
    <property type="evidence" value="ECO:0007669"/>
    <property type="project" value="UniProtKB-EC"/>
</dbReference>
<evidence type="ECO:0000313" key="17">
    <source>
        <dbReference type="Proteomes" id="UP001204953"/>
    </source>
</evidence>
<proteinExistence type="inferred from homology"/>
<comment type="function">
    <text evidence="1">Involved in the catabolism of quinolinic acid (QA).</text>
</comment>
<evidence type="ECO:0000256" key="1">
    <source>
        <dbReference type="ARBA" id="ARBA00003237"/>
    </source>
</evidence>
<comment type="pathway">
    <text evidence="2">Cofactor biosynthesis; NAD(+) biosynthesis; nicotinate D-ribonucleotide from quinolinate: step 1/1.</text>
</comment>
<evidence type="ECO:0000256" key="2">
    <source>
        <dbReference type="ARBA" id="ARBA00004893"/>
    </source>
</evidence>
<evidence type="ECO:0000256" key="12">
    <source>
        <dbReference type="PIRNR" id="PIRNR006250"/>
    </source>
</evidence>
<dbReference type="EMBL" id="JAMZMM010000287">
    <property type="protein sequence ID" value="MCP2731144.1"/>
    <property type="molecule type" value="Genomic_DNA"/>
</dbReference>
<dbReference type="PANTHER" id="PTHR32179:SF3">
    <property type="entry name" value="NICOTINATE-NUCLEOTIDE PYROPHOSPHORYLASE [CARBOXYLATING]"/>
    <property type="match status" value="1"/>
</dbReference>
<dbReference type="EC" id="2.4.2.19" evidence="5"/>
<dbReference type="CDD" id="cd01572">
    <property type="entry name" value="QPRTase"/>
    <property type="match status" value="1"/>
</dbReference>
<dbReference type="PIRSF" id="PIRSF006250">
    <property type="entry name" value="NadC_ModD"/>
    <property type="match status" value="1"/>
</dbReference>
<comment type="caution">
    <text evidence="16">The sequence shown here is derived from an EMBL/GenBank/DDBJ whole genome shotgun (WGS) entry which is preliminary data.</text>
</comment>
<accession>A0AAE3KPB9</accession>
<dbReference type="GO" id="GO:0009435">
    <property type="term" value="P:NAD+ biosynthetic process"/>
    <property type="evidence" value="ECO:0007669"/>
    <property type="project" value="InterPro"/>
</dbReference>
<evidence type="ECO:0000256" key="9">
    <source>
        <dbReference type="ARBA" id="ARBA00033102"/>
    </source>
</evidence>
<evidence type="ECO:0000256" key="6">
    <source>
        <dbReference type="ARBA" id="ARBA00022642"/>
    </source>
</evidence>
<comment type="catalytic activity">
    <reaction evidence="10">
        <text>nicotinate beta-D-ribonucleotide + CO2 + diphosphate = quinolinate + 5-phospho-alpha-D-ribose 1-diphosphate + 2 H(+)</text>
        <dbReference type="Rhea" id="RHEA:12733"/>
        <dbReference type="ChEBI" id="CHEBI:15378"/>
        <dbReference type="ChEBI" id="CHEBI:16526"/>
        <dbReference type="ChEBI" id="CHEBI:29959"/>
        <dbReference type="ChEBI" id="CHEBI:33019"/>
        <dbReference type="ChEBI" id="CHEBI:57502"/>
        <dbReference type="ChEBI" id="CHEBI:58017"/>
        <dbReference type="EC" id="2.4.2.19"/>
    </reaction>
</comment>
<feature type="binding site" evidence="13">
    <location>
        <position position="202"/>
    </location>
    <ligand>
        <name>substrate</name>
    </ligand>
</feature>
<feature type="binding site" evidence="13">
    <location>
        <begin position="270"/>
        <end position="272"/>
    </location>
    <ligand>
        <name>substrate</name>
    </ligand>
</feature>
<dbReference type="GO" id="GO:0034213">
    <property type="term" value="P:quinolinate catabolic process"/>
    <property type="evidence" value="ECO:0007669"/>
    <property type="project" value="TreeGrafter"/>
</dbReference>
<protein>
    <recommendedName>
        <fullName evidence="11">Probable nicotinate-nucleotide pyrophosphorylase [carboxylating]</fullName>
        <ecNumber evidence="5">2.4.2.19</ecNumber>
    </recommendedName>
    <alternativeName>
        <fullName evidence="9">Quinolinate phosphoribosyltransferase [decarboxylating]</fullName>
    </alternativeName>
</protein>
<dbReference type="InterPro" id="IPR037128">
    <property type="entry name" value="Quinolinate_PRibosylTase_N_sf"/>
</dbReference>
<feature type="binding site" evidence="13">
    <location>
        <begin position="138"/>
        <end position="140"/>
    </location>
    <ligand>
        <name>substrate</name>
    </ligand>
</feature>
<feature type="binding site" evidence="13">
    <location>
        <position position="105"/>
    </location>
    <ligand>
        <name>substrate</name>
    </ligand>
</feature>
<keyword evidence="17" id="KW-1185">Reference proteome</keyword>
<keyword evidence="8 12" id="KW-0808">Transferase</keyword>
<dbReference type="Gene3D" id="3.90.1170.20">
    <property type="entry name" value="Quinolinate phosphoribosyl transferase, N-terminal domain"/>
    <property type="match status" value="1"/>
</dbReference>
<feature type="binding site" evidence="13">
    <location>
        <position position="172"/>
    </location>
    <ligand>
        <name>substrate</name>
    </ligand>
</feature>
<dbReference type="Proteomes" id="UP001204953">
    <property type="component" value="Unassembled WGS sequence"/>
</dbReference>
<dbReference type="InterPro" id="IPR022412">
    <property type="entry name" value="Quinolinate_PRibosylTrfase_N"/>
</dbReference>
<evidence type="ECO:0000256" key="11">
    <source>
        <dbReference type="ARBA" id="ARBA00069173"/>
    </source>
</evidence>
<dbReference type="FunFam" id="3.20.20.70:FF:000030">
    <property type="entry name" value="Nicotinate-nucleotide pyrophosphorylase, carboxylating"/>
    <property type="match status" value="1"/>
</dbReference>
<dbReference type="InterPro" id="IPR004393">
    <property type="entry name" value="NadC"/>
</dbReference>
<feature type="domain" description="Quinolinate phosphoribosyl transferase N-terminal" evidence="15">
    <location>
        <begin position="29"/>
        <end position="115"/>
    </location>
</feature>
<feature type="binding site" evidence="13">
    <location>
        <position position="223"/>
    </location>
    <ligand>
        <name>substrate</name>
    </ligand>
</feature>
<feature type="binding site" evidence="13">
    <location>
        <begin position="249"/>
        <end position="251"/>
    </location>
    <ligand>
        <name>substrate</name>
    </ligand>
</feature>
<evidence type="ECO:0000313" key="16">
    <source>
        <dbReference type="EMBL" id="MCP2731144.1"/>
    </source>
</evidence>
<dbReference type="Pfam" id="PF01729">
    <property type="entry name" value="QRPTase_C"/>
    <property type="match status" value="1"/>
</dbReference>
<dbReference type="SUPFAM" id="SSF54675">
    <property type="entry name" value="Nicotinate/Quinolinate PRTase N-terminal domain-like"/>
    <property type="match status" value="1"/>
</dbReference>
<feature type="domain" description="Quinolinate phosphoribosyl transferase C-terminal" evidence="14">
    <location>
        <begin position="117"/>
        <end position="285"/>
    </location>
</feature>
<dbReference type="InterPro" id="IPR027277">
    <property type="entry name" value="NadC/ModD"/>
</dbReference>
<reference evidence="16" key="1">
    <citation type="submission" date="2022-06" db="EMBL/GenBank/DDBJ databases">
        <title>New cyanobacteria of genus Symplocastrum in benthos of Lake Baikal.</title>
        <authorList>
            <person name="Sorokovikova E."/>
            <person name="Tikhonova I."/>
            <person name="Krasnopeev A."/>
            <person name="Evseev P."/>
            <person name="Gladkikh A."/>
            <person name="Belykh O."/>
        </authorList>
    </citation>
    <scope>NUCLEOTIDE SEQUENCE</scope>
    <source>
        <strain evidence="16">BBK-W-15</strain>
    </source>
</reference>
<keyword evidence="7 12" id="KW-0328">Glycosyltransferase</keyword>
<evidence type="ECO:0000256" key="3">
    <source>
        <dbReference type="ARBA" id="ARBA00009400"/>
    </source>
</evidence>
<dbReference type="AlphaFoldDB" id="A0AAE3KPB9"/>
<evidence type="ECO:0000259" key="14">
    <source>
        <dbReference type="Pfam" id="PF01729"/>
    </source>
</evidence>
<feature type="binding site" evidence="13">
    <location>
        <position position="162"/>
    </location>
    <ligand>
        <name>substrate</name>
    </ligand>
</feature>
<dbReference type="GO" id="GO:0005737">
    <property type="term" value="C:cytoplasm"/>
    <property type="evidence" value="ECO:0007669"/>
    <property type="project" value="TreeGrafter"/>
</dbReference>
<evidence type="ECO:0000259" key="15">
    <source>
        <dbReference type="Pfam" id="PF02749"/>
    </source>
</evidence>
<dbReference type="PANTHER" id="PTHR32179">
    <property type="entry name" value="NICOTINATE-NUCLEOTIDE PYROPHOSPHORYLASE [CARBOXYLATING]"/>
    <property type="match status" value="1"/>
</dbReference>
<dbReference type="InterPro" id="IPR002638">
    <property type="entry name" value="Quinolinate_PRibosylTrfase_C"/>
</dbReference>
<dbReference type="Gene3D" id="3.20.20.70">
    <property type="entry name" value="Aldolase class I"/>
    <property type="match status" value="1"/>
</dbReference>
<name>A0AAE3KPB9_9CYAN</name>
<dbReference type="Pfam" id="PF02749">
    <property type="entry name" value="QRPTase_N"/>
    <property type="match status" value="1"/>
</dbReference>
<dbReference type="RefSeq" id="WP_254013889.1">
    <property type="nucleotide sequence ID" value="NZ_JAMZMM010000287.1"/>
</dbReference>
<evidence type="ECO:0000256" key="13">
    <source>
        <dbReference type="PIRSR" id="PIRSR006250-1"/>
    </source>
</evidence>
<keyword evidence="6" id="KW-0662">Pyridine nucleotide biosynthesis</keyword>
<dbReference type="InterPro" id="IPR036068">
    <property type="entry name" value="Nicotinate_pribotase-like_C"/>
</dbReference>
<evidence type="ECO:0000256" key="5">
    <source>
        <dbReference type="ARBA" id="ARBA00011944"/>
    </source>
</evidence>